<gene>
    <name evidence="6" type="primary">DPGN</name>
    <name evidence="6" type="ORF">Anas_08421</name>
</gene>
<evidence type="ECO:0000256" key="4">
    <source>
        <dbReference type="SAM" id="SignalP"/>
    </source>
</evidence>
<dbReference type="Gene3D" id="3.30.60.30">
    <property type="match status" value="1"/>
</dbReference>
<dbReference type="PROSITE" id="PS51465">
    <property type="entry name" value="KAZAL_2"/>
    <property type="match status" value="1"/>
</dbReference>
<comment type="caution">
    <text evidence="6">The sequence shown here is derived from an EMBL/GenBank/DDBJ whole genome shotgun (WGS) entry which is preliminary data.</text>
</comment>
<dbReference type="Pfam" id="PF00050">
    <property type="entry name" value="Kazal_1"/>
    <property type="match status" value="1"/>
</dbReference>
<dbReference type="SMART" id="SM00280">
    <property type="entry name" value="KAZAL"/>
    <property type="match status" value="1"/>
</dbReference>
<keyword evidence="4" id="KW-0732">Signal</keyword>
<evidence type="ECO:0000256" key="2">
    <source>
        <dbReference type="ARBA" id="ARBA00022900"/>
    </source>
</evidence>
<dbReference type="Proteomes" id="UP000326759">
    <property type="component" value="Unassembled WGS sequence"/>
</dbReference>
<dbReference type="InterPro" id="IPR036058">
    <property type="entry name" value="Kazal_dom_sf"/>
</dbReference>
<dbReference type="OrthoDB" id="10029953at2759"/>
<evidence type="ECO:0000313" key="6">
    <source>
        <dbReference type="EMBL" id="KAB7494609.1"/>
    </source>
</evidence>
<keyword evidence="7" id="KW-1185">Reference proteome</keyword>
<dbReference type="InterPro" id="IPR002350">
    <property type="entry name" value="Kazal_dom"/>
</dbReference>
<sequence length="69" mass="7904">MKFFSLIFFFVFIIMASSTSLRKDDEPCLIPYIYRPVCGSDGVTYSNSYALECERKKNPDLKLAHEGPC</sequence>
<protein>
    <submittedName>
        <fullName evidence="6">Serine protease inhibitor dipetalogastin</fullName>
    </submittedName>
</protein>
<name>A0A5N5SLY6_9CRUS</name>
<proteinExistence type="predicted"/>
<organism evidence="6 7">
    <name type="scientific">Armadillidium nasatum</name>
    <dbReference type="NCBI Taxonomy" id="96803"/>
    <lineage>
        <taxon>Eukaryota</taxon>
        <taxon>Metazoa</taxon>
        <taxon>Ecdysozoa</taxon>
        <taxon>Arthropoda</taxon>
        <taxon>Crustacea</taxon>
        <taxon>Multicrustacea</taxon>
        <taxon>Malacostraca</taxon>
        <taxon>Eumalacostraca</taxon>
        <taxon>Peracarida</taxon>
        <taxon>Isopoda</taxon>
        <taxon>Oniscidea</taxon>
        <taxon>Crinocheta</taxon>
        <taxon>Armadillidiidae</taxon>
        <taxon>Armadillidium</taxon>
    </lineage>
</organism>
<feature type="signal peptide" evidence="4">
    <location>
        <begin position="1"/>
        <end position="18"/>
    </location>
</feature>
<evidence type="ECO:0000313" key="7">
    <source>
        <dbReference type="Proteomes" id="UP000326759"/>
    </source>
</evidence>
<dbReference type="EMBL" id="SEYY01023771">
    <property type="protein sequence ID" value="KAB7494609.1"/>
    <property type="molecule type" value="Genomic_DNA"/>
</dbReference>
<dbReference type="GO" id="GO:0004867">
    <property type="term" value="F:serine-type endopeptidase inhibitor activity"/>
    <property type="evidence" value="ECO:0007669"/>
    <property type="project" value="UniProtKB-KW"/>
</dbReference>
<keyword evidence="1" id="KW-0646">Protease inhibitor</keyword>
<keyword evidence="3" id="KW-1015">Disulfide bond</keyword>
<accession>A0A5N5SLY6</accession>
<feature type="chain" id="PRO_5024373055" evidence="4">
    <location>
        <begin position="19"/>
        <end position="69"/>
    </location>
</feature>
<feature type="domain" description="Kazal-like" evidence="5">
    <location>
        <begin position="18"/>
        <end position="69"/>
    </location>
</feature>
<evidence type="ECO:0000259" key="5">
    <source>
        <dbReference type="PROSITE" id="PS51465"/>
    </source>
</evidence>
<dbReference type="FunFam" id="3.30.60.30:FF:000067">
    <property type="entry name" value="Thrombin inhibitor rhodniin"/>
    <property type="match status" value="1"/>
</dbReference>
<evidence type="ECO:0000256" key="3">
    <source>
        <dbReference type="ARBA" id="ARBA00023157"/>
    </source>
</evidence>
<dbReference type="AlphaFoldDB" id="A0A5N5SLY6"/>
<reference evidence="6 7" key="1">
    <citation type="journal article" date="2019" name="PLoS Biol.">
        <title>Sex chromosomes control vertical transmission of feminizing Wolbachia symbionts in an isopod.</title>
        <authorList>
            <person name="Becking T."/>
            <person name="Chebbi M.A."/>
            <person name="Giraud I."/>
            <person name="Moumen B."/>
            <person name="Laverre T."/>
            <person name="Caubet Y."/>
            <person name="Peccoud J."/>
            <person name="Gilbert C."/>
            <person name="Cordaux R."/>
        </authorList>
    </citation>
    <scope>NUCLEOTIDE SEQUENCE [LARGE SCALE GENOMIC DNA]</scope>
    <source>
        <strain evidence="6">ANa2</strain>
        <tissue evidence="6">Whole body excluding digestive tract and cuticle</tissue>
    </source>
</reference>
<evidence type="ECO:0000256" key="1">
    <source>
        <dbReference type="ARBA" id="ARBA00022690"/>
    </source>
</evidence>
<keyword evidence="2" id="KW-0722">Serine protease inhibitor</keyword>
<dbReference type="CDD" id="cd00104">
    <property type="entry name" value="KAZAL_FS"/>
    <property type="match status" value="1"/>
</dbReference>
<dbReference type="SUPFAM" id="SSF100895">
    <property type="entry name" value="Kazal-type serine protease inhibitors"/>
    <property type="match status" value="1"/>
</dbReference>